<gene>
    <name evidence="3" type="ORF">CRU78_18545</name>
</gene>
<evidence type="ECO:0000313" key="4">
    <source>
        <dbReference type="Proteomes" id="UP000342300"/>
    </source>
</evidence>
<feature type="domain" description="Ice-binding protein C-terminal" evidence="2">
    <location>
        <begin position="277"/>
        <end position="299"/>
    </location>
</feature>
<dbReference type="Proteomes" id="UP000342300">
    <property type="component" value="Unassembled WGS sequence"/>
</dbReference>
<dbReference type="AlphaFoldDB" id="A0A6A7RZJ7"/>
<evidence type="ECO:0000259" key="2">
    <source>
        <dbReference type="Pfam" id="PF07589"/>
    </source>
</evidence>
<keyword evidence="1" id="KW-0732">Signal</keyword>
<reference evidence="3 4" key="1">
    <citation type="submission" date="2017-09" db="EMBL/GenBank/DDBJ databases">
        <title>Metagenomic Analysis Reveals Denitrifying Candidatus Accumulibacter and Flanking Population as a Source of N2O.</title>
        <authorList>
            <person name="Gao H."/>
            <person name="Mao Y."/>
            <person name="Zhao X."/>
            <person name="Liu W.-T."/>
            <person name="Zhang T."/>
            <person name="Wells G."/>
        </authorList>
    </citation>
    <scope>NUCLEOTIDE SEQUENCE [LARGE SCALE GENOMIC DNA]</scope>
    <source>
        <strain evidence="3">CANDO_2_IC</strain>
    </source>
</reference>
<comment type="caution">
    <text evidence="3">The sequence shown here is derived from an EMBL/GenBank/DDBJ whole genome shotgun (WGS) entry which is preliminary data.</text>
</comment>
<sequence>MKFKPLVASLAAVGLLAVAVGPAHAVVKYRFQDDNIDFVYNPATGALKTTGTLAVGDVLVSVFEIDSFTKNLVNGIAPGQELTGVAAIQIKSIDGAMYAFGAYAGGVEAFVPAGRTDAAKPYAGTSAVGMWFNGTGGGGGDRNLILDAAALPATNCTSFADCTDQASLGTLFQLDGFGLDPDEFWGAVSFPGGGSIDTVKAASESVPFAFFNGLISNFYQLDAVVEFQNLIGGYCPGGSYAADGCGQVQFSGNILGGAGLTNGAIAHSDLDGSKYVVPEPGSLALLGLGLVGLFGMRRRQA</sequence>
<dbReference type="InterPro" id="IPR013424">
    <property type="entry name" value="Ice-binding_C"/>
</dbReference>
<evidence type="ECO:0000256" key="1">
    <source>
        <dbReference type="SAM" id="SignalP"/>
    </source>
</evidence>
<protein>
    <recommendedName>
        <fullName evidence="2">Ice-binding protein C-terminal domain-containing protein</fullName>
    </recommendedName>
</protein>
<organism evidence="3 4">
    <name type="scientific">Candidatus Accumulibacter phosphatis</name>
    <dbReference type="NCBI Taxonomy" id="327160"/>
    <lineage>
        <taxon>Bacteria</taxon>
        <taxon>Pseudomonadati</taxon>
        <taxon>Pseudomonadota</taxon>
        <taxon>Betaproteobacteria</taxon>
        <taxon>Candidatus Accumulibacter</taxon>
    </lineage>
</organism>
<feature type="signal peptide" evidence="1">
    <location>
        <begin position="1"/>
        <end position="25"/>
    </location>
</feature>
<name>A0A6A7RZJ7_9PROT</name>
<proteinExistence type="predicted"/>
<dbReference type="NCBIfam" id="TIGR02595">
    <property type="entry name" value="PEP_CTERM"/>
    <property type="match status" value="1"/>
</dbReference>
<evidence type="ECO:0000313" key="3">
    <source>
        <dbReference type="EMBL" id="MQM32372.1"/>
    </source>
</evidence>
<feature type="chain" id="PRO_5025453492" description="Ice-binding protein C-terminal domain-containing protein" evidence="1">
    <location>
        <begin position="26"/>
        <end position="301"/>
    </location>
</feature>
<dbReference type="EMBL" id="PDHS01000508">
    <property type="protein sequence ID" value="MQM32372.1"/>
    <property type="molecule type" value="Genomic_DNA"/>
</dbReference>
<dbReference type="Pfam" id="PF07589">
    <property type="entry name" value="PEP-CTERM"/>
    <property type="match status" value="1"/>
</dbReference>
<accession>A0A6A7RZJ7</accession>